<dbReference type="InterPro" id="IPR025724">
    <property type="entry name" value="GAG-pre-integrase_dom"/>
</dbReference>
<dbReference type="Pfam" id="PF14223">
    <property type="entry name" value="Retrotran_gag_2"/>
    <property type="match status" value="1"/>
</dbReference>
<proteinExistence type="predicted"/>
<reference evidence="4 5" key="1">
    <citation type="submission" date="2019-08" db="EMBL/GenBank/DDBJ databases">
        <title>Draft genome sequences of two oriental melons (Cucumis melo L. var makuwa).</title>
        <authorList>
            <person name="Kwon S.-Y."/>
        </authorList>
    </citation>
    <scope>NUCLEOTIDE SEQUENCE [LARGE SCALE GENOMIC DNA]</scope>
    <source>
        <strain evidence="5">cv. SW 3</strain>
        <tissue evidence="4">Leaf</tissue>
    </source>
</reference>
<feature type="compositionally biased region" description="Basic and acidic residues" evidence="1">
    <location>
        <begin position="240"/>
        <end position="256"/>
    </location>
</feature>
<evidence type="ECO:0000259" key="3">
    <source>
        <dbReference type="Pfam" id="PF22936"/>
    </source>
</evidence>
<dbReference type="EMBL" id="SSTE01014747">
    <property type="protein sequence ID" value="KAA0045099.1"/>
    <property type="molecule type" value="Genomic_DNA"/>
</dbReference>
<dbReference type="AlphaFoldDB" id="A0A5A7TV27"/>
<sequence length="597" mass="66680">MIEVYISLSHFKFYPCGTKVNSFAIWAKPNKSFPIPNIFKLINTCKSAKVEWDTLEVAFEGTSKVKISRLQILISRFEALQMTEEETIAEFNVRVLDIANELDALGEKMSNSKLVWKLLRSLPSKFNMKVTMIEEANDLSKMKLDELFGSLRTFELHLGNSASRRKPCLALTSVKEESTEEYRVSQNNDSLAESMVLLTKQIAKLKSQLHKHIGSQRNSHEASSTTQPRTSSSFLSGLYRRKDHERNDKDIGSSKIEKSGKGIRCHECEGFGHIQSECATYLKHKKKSLVATLSDEEDYSESDDEEVGMALISIATMNEEESHTNDLPSIRPAEINENYKVALTSVNNPNSSDWYFDNGYSRHMIGNAIFFSELSECNAGSVVFGDGGKGRIIGNGTIDHPGSPYLLDVCLVHGLSANLISISQLCDQGYQVISFSKDRCNMAEEASLWHKRLGHISGTSIAKVAKVDVIIGFPSLTFNPQDCCSDCPTGKQVKSSHKSTYLPSTERILELLHTDLMGTMQIKSLGGGGRYALVCVDDISRYTWVKFIYDKSETFKPSLQSLTRTVMESINVIIDNHEKVSNGSVDEEDGDIWAPYS</sequence>
<feature type="domain" description="GAG-pre-integrase" evidence="2">
    <location>
        <begin position="440"/>
        <end position="492"/>
    </location>
</feature>
<feature type="region of interest" description="Disordered" evidence="1">
    <location>
        <begin position="209"/>
        <end position="256"/>
    </location>
</feature>
<name>A0A5A7TV27_CUCMM</name>
<dbReference type="PANTHER" id="PTHR35317">
    <property type="entry name" value="OS04G0629600 PROTEIN"/>
    <property type="match status" value="1"/>
</dbReference>
<dbReference type="InterPro" id="IPR054722">
    <property type="entry name" value="PolX-like_BBD"/>
</dbReference>
<evidence type="ECO:0000256" key="1">
    <source>
        <dbReference type="SAM" id="MobiDB-lite"/>
    </source>
</evidence>
<evidence type="ECO:0000259" key="2">
    <source>
        <dbReference type="Pfam" id="PF13976"/>
    </source>
</evidence>
<evidence type="ECO:0000313" key="4">
    <source>
        <dbReference type="EMBL" id="KAA0045099.1"/>
    </source>
</evidence>
<dbReference type="Pfam" id="PF22936">
    <property type="entry name" value="Pol_BBD"/>
    <property type="match status" value="1"/>
</dbReference>
<protein>
    <submittedName>
        <fullName evidence="4">Gag-pol polyprotein</fullName>
    </submittedName>
</protein>
<organism evidence="4 5">
    <name type="scientific">Cucumis melo var. makuwa</name>
    <name type="common">Oriental melon</name>
    <dbReference type="NCBI Taxonomy" id="1194695"/>
    <lineage>
        <taxon>Eukaryota</taxon>
        <taxon>Viridiplantae</taxon>
        <taxon>Streptophyta</taxon>
        <taxon>Embryophyta</taxon>
        <taxon>Tracheophyta</taxon>
        <taxon>Spermatophyta</taxon>
        <taxon>Magnoliopsida</taxon>
        <taxon>eudicotyledons</taxon>
        <taxon>Gunneridae</taxon>
        <taxon>Pentapetalae</taxon>
        <taxon>rosids</taxon>
        <taxon>fabids</taxon>
        <taxon>Cucurbitales</taxon>
        <taxon>Cucurbitaceae</taxon>
        <taxon>Benincaseae</taxon>
        <taxon>Cucumis</taxon>
    </lineage>
</organism>
<dbReference type="PANTHER" id="PTHR35317:SF38">
    <property type="entry name" value="RNA-DIRECTED DNA POLYMERASE"/>
    <property type="match status" value="1"/>
</dbReference>
<accession>A0A5A7TV27</accession>
<dbReference type="Gene3D" id="3.30.420.10">
    <property type="entry name" value="Ribonuclease H-like superfamily/Ribonuclease H"/>
    <property type="match status" value="1"/>
</dbReference>
<comment type="caution">
    <text evidence="4">The sequence shown here is derived from an EMBL/GenBank/DDBJ whole genome shotgun (WGS) entry which is preliminary data.</text>
</comment>
<dbReference type="InterPro" id="IPR036397">
    <property type="entry name" value="RNaseH_sf"/>
</dbReference>
<feature type="compositionally biased region" description="Polar residues" evidence="1">
    <location>
        <begin position="215"/>
        <end position="235"/>
    </location>
</feature>
<gene>
    <name evidence="4" type="ORF">E6C27_scaffold30G00930</name>
</gene>
<dbReference type="Proteomes" id="UP000321393">
    <property type="component" value="Unassembled WGS sequence"/>
</dbReference>
<dbReference type="GO" id="GO:0003676">
    <property type="term" value="F:nucleic acid binding"/>
    <property type="evidence" value="ECO:0007669"/>
    <property type="project" value="InterPro"/>
</dbReference>
<dbReference type="OrthoDB" id="1932348at2759"/>
<feature type="domain" description="Retrovirus-related Pol polyprotein from transposon TNT 1-94-like beta-barrel" evidence="3">
    <location>
        <begin position="354"/>
        <end position="430"/>
    </location>
</feature>
<dbReference type="Pfam" id="PF13976">
    <property type="entry name" value="gag_pre-integrs"/>
    <property type="match status" value="1"/>
</dbReference>
<evidence type="ECO:0000313" key="5">
    <source>
        <dbReference type="Proteomes" id="UP000321393"/>
    </source>
</evidence>